<gene>
    <name evidence="1" type="ORF">ADL12_44995</name>
</gene>
<evidence type="ECO:0000313" key="2">
    <source>
        <dbReference type="Proteomes" id="UP000053923"/>
    </source>
</evidence>
<name>A0A101J6Z5_9ACTN</name>
<evidence type="ECO:0000313" key="1">
    <source>
        <dbReference type="EMBL" id="KUL21388.1"/>
    </source>
</evidence>
<sequence>MQIGDGGVQNNVFVTVGRAVRSAYQHQVRTVAPAELLNRQPELEELAAFCTSPENGGYLWWRAPAWAGKSALMAWFALNPPPGVHVVCFFITGRFASHSDRIGFLDVVLEQLAELLDRPLPAHLTDATSGAHLLAMVTDAAALCQERGEQLVLLVDGLDEDRGAVPGPEVHSIAALLPARLPHGLKVVIASRPDPPLPVDVPDDHPLRTGDVVIRILGMSPHAQVVRRDAERELKRLLHGSPVEQDLLGLVTASGGGLRAADLAELTGLDRWRVGEHLGAVTARTFTRRSAPTQGVPGAAAGTAPDTYLLAHEELQASASRFLAPRLSAYRERLCAWAELYRERDWPADTPDYLLRGYAAMLADTRMVTELVACATDRARHARMLSRTGGDAAALAEIGAAQDTVFGQETPDLRSLGVLAVHQGLLSGRNAALPTALPTVWAVLGDFARAEALAGAAPEAQTRAALLTDLVERAGHAGEETRTVHLAKRVTATVRNITNSWLRNEALVRLATVLTEVGLMERATAVIGSLPDGQRRTAALKSVKVLAGTGRDEPLHALIDQVVRPEEQEDAWQAVAEVWAGHGRVMEAEQLAATLTSRAQAFALESVVQAHAAAGEHGKAEATAAAIPDRFRKERALKRVAVELARVGRYERAEAIVDGISEPMLRGAGLEQLAETAAAVVARGDAGAEDRTLAARLWACACAFADAEPDPEFRVDAWTRLVRIAALAAGPAQMHRLADRTEMVARTLKRPYRASHALSNLAVALAHAGAYDRAEELLRTLSSYTAQETARRVIEVAVRRGHHERAEALVRSGESAVVQDVLLLAMVHALRKEGHLPQATAAARTLRSPRRRAEGLGELALAVAETGEHHRAAELAVEAEREARSFIDPVEEGRSLTALLRALTVAGDRTRIGLLAQRAGAVGCRIAEENPHSDALPELVEALYRAAELGPAAKALHAAQPAARAAVFTTLVRTAGRVRRPGHVTAFADKALAAARSEQTDPESAPYLVSRLAQALHEAGSPNHAEDLLTTVEHPVAQADGWTALVKATSHDDRTRLERLADRAEAAVADMQPSNARDEALLRLAEALVEAGAHHRAETVARPLLHPYAKDVATTVRIHTAAGRRDWEEIDRLARTMQSPSRLRHTMSLLATAAAGNGDTAGARNLLRVVPAKAVGPEEWDGLVGRVAVAIAASGDPAAAQTLAESVPFPADRSLVLTSVARKLEPSRALPLLARALREGDWRRTVGALGRRWPHTIEAMADAYLDGAF</sequence>
<dbReference type="OrthoDB" id="3261206at2"/>
<organism evidence="1 2">
    <name type="scientific">Streptomyces regalis</name>
    <dbReference type="NCBI Taxonomy" id="68262"/>
    <lineage>
        <taxon>Bacteria</taxon>
        <taxon>Bacillati</taxon>
        <taxon>Actinomycetota</taxon>
        <taxon>Actinomycetes</taxon>
        <taxon>Kitasatosporales</taxon>
        <taxon>Streptomycetaceae</taxon>
        <taxon>Streptomyces</taxon>
    </lineage>
</organism>
<comment type="caution">
    <text evidence="1">The sequence shown here is derived from an EMBL/GenBank/DDBJ whole genome shotgun (WGS) entry which is preliminary data.</text>
</comment>
<dbReference type="AlphaFoldDB" id="A0A101J6Z5"/>
<dbReference type="Gene3D" id="1.25.40.10">
    <property type="entry name" value="Tetratricopeptide repeat domain"/>
    <property type="match status" value="3"/>
</dbReference>
<dbReference type="Proteomes" id="UP000053923">
    <property type="component" value="Unassembled WGS sequence"/>
</dbReference>
<dbReference type="InterPro" id="IPR011990">
    <property type="entry name" value="TPR-like_helical_dom_sf"/>
</dbReference>
<dbReference type="RefSeq" id="WP_062714457.1">
    <property type="nucleotide sequence ID" value="NZ_LLZG01000409.1"/>
</dbReference>
<dbReference type="EMBL" id="LLZG01000409">
    <property type="protein sequence ID" value="KUL21388.1"/>
    <property type="molecule type" value="Genomic_DNA"/>
</dbReference>
<proteinExistence type="predicted"/>
<accession>A0A101J6Z5</accession>
<protein>
    <submittedName>
        <fullName evidence="1">Uncharacterized protein</fullName>
    </submittedName>
</protein>
<reference evidence="2" key="1">
    <citation type="submission" date="2015-10" db="EMBL/GenBank/DDBJ databases">
        <authorList>
            <person name="Ju K.-S."/>
            <person name="Doroghazi J.R."/>
            <person name="Metcalf W.W."/>
        </authorList>
    </citation>
    <scope>NUCLEOTIDE SEQUENCE [LARGE SCALE GENOMIC DNA]</scope>
    <source>
        <strain evidence="2">NRRL 3151</strain>
    </source>
</reference>
<keyword evidence="2" id="KW-1185">Reference proteome</keyword>